<dbReference type="Pfam" id="PF12840">
    <property type="entry name" value="HTH_20"/>
    <property type="match status" value="1"/>
</dbReference>
<comment type="caution">
    <text evidence="1">The sequence shown here is derived from an EMBL/GenBank/DDBJ whole genome shotgun (WGS) entry which is preliminary data.</text>
</comment>
<gene>
    <name evidence="1" type="ORF">Airi02_062350</name>
</gene>
<accession>A0A9W6S6Y0</accession>
<dbReference type="InterPro" id="IPR036388">
    <property type="entry name" value="WH-like_DNA-bd_sf"/>
</dbReference>
<dbReference type="Gene3D" id="1.10.10.10">
    <property type="entry name" value="Winged helix-like DNA-binding domain superfamily/Winged helix DNA-binding domain"/>
    <property type="match status" value="1"/>
</dbReference>
<name>A0A9W6S6Y0_9ACTN</name>
<proteinExistence type="predicted"/>
<keyword evidence="2" id="KW-1185">Reference proteome</keyword>
<dbReference type="CDD" id="cd00090">
    <property type="entry name" value="HTH_ARSR"/>
    <property type="match status" value="1"/>
</dbReference>
<organism evidence="1 2">
    <name type="scientific">Actinoallomurus iriomotensis</name>
    <dbReference type="NCBI Taxonomy" id="478107"/>
    <lineage>
        <taxon>Bacteria</taxon>
        <taxon>Bacillati</taxon>
        <taxon>Actinomycetota</taxon>
        <taxon>Actinomycetes</taxon>
        <taxon>Streptosporangiales</taxon>
        <taxon>Thermomonosporaceae</taxon>
        <taxon>Actinoallomurus</taxon>
    </lineage>
</organism>
<dbReference type="InterPro" id="IPR036390">
    <property type="entry name" value="WH_DNA-bd_sf"/>
</dbReference>
<evidence type="ECO:0000313" key="2">
    <source>
        <dbReference type="Proteomes" id="UP001165074"/>
    </source>
</evidence>
<evidence type="ECO:0000313" key="1">
    <source>
        <dbReference type="EMBL" id="GLY88306.1"/>
    </source>
</evidence>
<reference evidence="1" key="1">
    <citation type="submission" date="2023-03" db="EMBL/GenBank/DDBJ databases">
        <title>Actinoallomurus iriomotensis NBRC 103684.</title>
        <authorList>
            <person name="Ichikawa N."/>
            <person name="Sato H."/>
            <person name="Tonouchi N."/>
        </authorList>
    </citation>
    <scope>NUCLEOTIDE SEQUENCE</scope>
    <source>
        <strain evidence="1">NBRC 103684</strain>
    </source>
</reference>
<protein>
    <submittedName>
        <fullName evidence="1">ArsR family transcriptional regulator</fullName>
    </submittedName>
</protein>
<dbReference type="SUPFAM" id="SSF46785">
    <property type="entry name" value="Winged helix' DNA-binding domain"/>
    <property type="match status" value="1"/>
</dbReference>
<dbReference type="InterPro" id="IPR011991">
    <property type="entry name" value="ArsR-like_HTH"/>
</dbReference>
<dbReference type="Proteomes" id="UP001165074">
    <property type="component" value="Unassembled WGS sequence"/>
</dbReference>
<sequence>MSAGVTVGSVGADPNPPAAADAALESVSVLSEETRRRMYAVVRRAGRPVTRDEAAAGVGVSRKLAAFHLDKLVEAGLLRAHYEHTDGLRRAGRRPKLYEPSGVTVQFSIPDRRHEFLADLLMEAVLTEGRTEDARQAAVRVAGARGRDLGAAERQATRPGRLGAERGLTFCERMLERHGFEPLRETTTRLRLRNCPFQPLTAKAPDLVCAMNHAFLTGYLDGVGATGLRAVPAPTPGECCVRISPAAPRQPGAPSGS</sequence>
<dbReference type="AlphaFoldDB" id="A0A9W6S6Y0"/>
<dbReference type="EMBL" id="BSTK01000010">
    <property type="protein sequence ID" value="GLY88306.1"/>
    <property type="molecule type" value="Genomic_DNA"/>
</dbReference>